<dbReference type="Proteomes" id="UP000821837">
    <property type="component" value="Chromosome 5"/>
</dbReference>
<feature type="compositionally biased region" description="Low complexity" evidence="2">
    <location>
        <begin position="183"/>
        <end position="194"/>
    </location>
</feature>
<keyword evidence="4" id="KW-1185">Reference proteome</keyword>
<organism evidence="3 4">
    <name type="scientific">Rhipicephalus sanguineus</name>
    <name type="common">Brown dog tick</name>
    <name type="synonym">Ixodes sanguineus</name>
    <dbReference type="NCBI Taxonomy" id="34632"/>
    <lineage>
        <taxon>Eukaryota</taxon>
        <taxon>Metazoa</taxon>
        <taxon>Ecdysozoa</taxon>
        <taxon>Arthropoda</taxon>
        <taxon>Chelicerata</taxon>
        <taxon>Arachnida</taxon>
        <taxon>Acari</taxon>
        <taxon>Parasitiformes</taxon>
        <taxon>Ixodida</taxon>
        <taxon>Ixodoidea</taxon>
        <taxon>Ixodidae</taxon>
        <taxon>Rhipicephalinae</taxon>
        <taxon>Rhipicephalus</taxon>
        <taxon>Rhipicephalus</taxon>
    </lineage>
</organism>
<dbReference type="VEuPathDB" id="VectorBase:RSAN_047412"/>
<gene>
    <name evidence="3" type="ORF">HPB52_005174</name>
</gene>
<evidence type="ECO:0000313" key="4">
    <source>
        <dbReference type="Proteomes" id="UP000821837"/>
    </source>
</evidence>
<feature type="region of interest" description="Disordered" evidence="2">
    <location>
        <begin position="134"/>
        <end position="194"/>
    </location>
</feature>
<accession>A0A9D4SVQ2</accession>
<comment type="caution">
    <text evidence="3">The sequence shown here is derived from an EMBL/GenBank/DDBJ whole genome shotgun (WGS) entry which is preliminary data.</text>
</comment>
<proteinExistence type="predicted"/>
<reference evidence="3" key="2">
    <citation type="submission" date="2021-09" db="EMBL/GenBank/DDBJ databases">
        <authorList>
            <person name="Jia N."/>
            <person name="Wang J."/>
            <person name="Shi W."/>
            <person name="Du L."/>
            <person name="Sun Y."/>
            <person name="Zhan W."/>
            <person name="Jiang J."/>
            <person name="Wang Q."/>
            <person name="Zhang B."/>
            <person name="Ji P."/>
            <person name="Sakyi L.B."/>
            <person name="Cui X."/>
            <person name="Yuan T."/>
            <person name="Jiang B."/>
            <person name="Yang W."/>
            <person name="Lam T.T.-Y."/>
            <person name="Chang Q."/>
            <person name="Ding S."/>
            <person name="Wang X."/>
            <person name="Zhu J."/>
            <person name="Ruan X."/>
            <person name="Zhao L."/>
            <person name="Wei J."/>
            <person name="Que T."/>
            <person name="Du C."/>
            <person name="Cheng J."/>
            <person name="Dai P."/>
            <person name="Han X."/>
            <person name="Huang E."/>
            <person name="Gao Y."/>
            <person name="Liu J."/>
            <person name="Shao H."/>
            <person name="Ye R."/>
            <person name="Li L."/>
            <person name="Wei W."/>
            <person name="Wang X."/>
            <person name="Wang C."/>
            <person name="Huo Q."/>
            <person name="Li W."/>
            <person name="Guo W."/>
            <person name="Chen H."/>
            <person name="Chen S."/>
            <person name="Zhou L."/>
            <person name="Zhou L."/>
            <person name="Ni X."/>
            <person name="Tian J."/>
            <person name="Zhou Y."/>
            <person name="Sheng Y."/>
            <person name="Liu T."/>
            <person name="Pan Y."/>
            <person name="Xia L."/>
            <person name="Li J."/>
            <person name="Zhao F."/>
            <person name="Cao W."/>
        </authorList>
    </citation>
    <scope>NUCLEOTIDE SEQUENCE</scope>
    <source>
        <strain evidence="3">Rsan-2018</strain>
        <tissue evidence="3">Larvae</tissue>
    </source>
</reference>
<evidence type="ECO:0000256" key="2">
    <source>
        <dbReference type="SAM" id="MobiDB-lite"/>
    </source>
</evidence>
<evidence type="ECO:0000256" key="1">
    <source>
        <dbReference type="SAM" id="Coils"/>
    </source>
</evidence>
<reference evidence="3" key="1">
    <citation type="journal article" date="2020" name="Cell">
        <title>Large-Scale Comparative Analyses of Tick Genomes Elucidate Their Genetic Diversity and Vector Capacities.</title>
        <authorList>
            <consortium name="Tick Genome and Microbiome Consortium (TIGMIC)"/>
            <person name="Jia N."/>
            <person name="Wang J."/>
            <person name="Shi W."/>
            <person name="Du L."/>
            <person name="Sun Y."/>
            <person name="Zhan W."/>
            <person name="Jiang J.F."/>
            <person name="Wang Q."/>
            <person name="Zhang B."/>
            <person name="Ji P."/>
            <person name="Bell-Sakyi L."/>
            <person name="Cui X.M."/>
            <person name="Yuan T.T."/>
            <person name="Jiang B.G."/>
            <person name="Yang W.F."/>
            <person name="Lam T.T."/>
            <person name="Chang Q.C."/>
            <person name="Ding S.J."/>
            <person name="Wang X.J."/>
            <person name="Zhu J.G."/>
            <person name="Ruan X.D."/>
            <person name="Zhao L."/>
            <person name="Wei J.T."/>
            <person name="Ye R.Z."/>
            <person name="Que T.C."/>
            <person name="Du C.H."/>
            <person name="Zhou Y.H."/>
            <person name="Cheng J.X."/>
            <person name="Dai P.F."/>
            <person name="Guo W.B."/>
            <person name="Han X.H."/>
            <person name="Huang E.J."/>
            <person name="Li L.F."/>
            <person name="Wei W."/>
            <person name="Gao Y.C."/>
            <person name="Liu J.Z."/>
            <person name="Shao H.Z."/>
            <person name="Wang X."/>
            <person name="Wang C.C."/>
            <person name="Yang T.C."/>
            <person name="Huo Q.B."/>
            <person name="Li W."/>
            <person name="Chen H.Y."/>
            <person name="Chen S.E."/>
            <person name="Zhou L.G."/>
            <person name="Ni X.B."/>
            <person name="Tian J.H."/>
            <person name="Sheng Y."/>
            <person name="Liu T."/>
            <person name="Pan Y.S."/>
            <person name="Xia L.Y."/>
            <person name="Li J."/>
            <person name="Zhao F."/>
            <person name="Cao W.C."/>
        </authorList>
    </citation>
    <scope>NUCLEOTIDE SEQUENCE</scope>
    <source>
        <strain evidence="3">Rsan-2018</strain>
    </source>
</reference>
<sequence length="462" mass="52399">MPPSKKTRQTRRSKSVERADDPWVMCSRCKAWIALEHTQFTCIEEAEAAVTFLCPRCEILDVIQADFTRRIKQEAENWKLAVANLAAKLDEKAAKWETECRSLEDRLGEEQKLRENLQAKLDAVQAVQPCCCGSPEKGTEPATTPANKVEEHDEGGDAPTKPKDERAASNMENNIGPHESPTPRASDANASPARAAMEIDQTQFPEWTSENSSLQSEYTKWNARMKELCRELGPRVEFASTNWVPNKELYNDLYSEETVAYIHLKCINTKWVLRTKRLAERYEVAPCRLTEKPQRDRRTKVREAVQEAESASWRTMAAGKPALSFYSKAKQAIEKEPLYENSKGSGLLCEARCGMLRTRLLRATYTPNLDTTCPLCTLEEESIEHIVLRCPALKPQVSATSSAAATPPEQRQKLLAMALGFREPQEQPQWETVETTKRRLEHWWCANYLQDRTGPAANTPNQ</sequence>
<dbReference type="EMBL" id="JABSTV010001251">
    <property type="protein sequence ID" value="KAH7951145.1"/>
    <property type="molecule type" value="Genomic_DNA"/>
</dbReference>
<keyword evidence="1" id="KW-0175">Coiled coil</keyword>
<feature type="coiled-coil region" evidence="1">
    <location>
        <begin position="86"/>
        <end position="127"/>
    </location>
</feature>
<evidence type="ECO:0000313" key="3">
    <source>
        <dbReference type="EMBL" id="KAH7951145.1"/>
    </source>
</evidence>
<dbReference type="AlphaFoldDB" id="A0A9D4SVQ2"/>
<protein>
    <submittedName>
        <fullName evidence="3">Uncharacterized protein</fullName>
    </submittedName>
</protein>
<name>A0A9D4SVQ2_RHISA</name>